<evidence type="ECO:0000313" key="1">
    <source>
        <dbReference type="EMBL" id="CAD8159538.1"/>
    </source>
</evidence>
<proteinExistence type="predicted"/>
<protein>
    <submittedName>
        <fullName evidence="1">Uncharacterized protein</fullName>
    </submittedName>
</protein>
<dbReference type="EMBL" id="CAJJDP010000037">
    <property type="protein sequence ID" value="CAD8159538.1"/>
    <property type="molecule type" value="Genomic_DNA"/>
</dbReference>
<dbReference type="AlphaFoldDB" id="A0A8S1U4M6"/>
<sequence length="48" mass="5808">MYNKNRCIFHISDFSLFEAIQFNFLVQINNANKIIKFNIEAFIYFVNN</sequence>
<reference evidence="1" key="1">
    <citation type="submission" date="2021-01" db="EMBL/GenBank/DDBJ databases">
        <authorList>
            <consortium name="Genoscope - CEA"/>
            <person name="William W."/>
        </authorList>
    </citation>
    <scope>NUCLEOTIDE SEQUENCE</scope>
</reference>
<keyword evidence="2" id="KW-1185">Reference proteome</keyword>
<accession>A0A8S1U4M6</accession>
<dbReference type="Proteomes" id="UP000683925">
    <property type="component" value="Unassembled WGS sequence"/>
</dbReference>
<organism evidence="1 2">
    <name type="scientific">Paramecium octaurelia</name>
    <dbReference type="NCBI Taxonomy" id="43137"/>
    <lineage>
        <taxon>Eukaryota</taxon>
        <taxon>Sar</taxon>
        <taxon>Alveolata</taxon>
        <taxon>Ciliophora</taxon>
        <taxon>Intramacronucleata</taxon>
        <taxon>Oligohymenophorea</taxon>
        <taxon>Peniculida</taxon>
        <taxon>Parameciidae</taxon>
        <taxon>Paramecium</taxon>
    </lineage>
</organism>
<name>A0A8S1U4M6_PAROT</name>
<gene>
    <name evidence="1" type="ORF">POCTA_138.1.T0370039</name>
</gene>
<evidence type="ECO:0000313" key="2">
    <source>
        <dbReference type="Proteomes" id="UP000683925"/>
    </source>
</evidence>
<comment type="caution">
    <text evidence="1">The sequence shown here is derived from an EMBL/GenBank/DDBJ whole genome shotgun (WGS) entry which is preliminary data.</text>
</comment>